<dbReference type="SUPFAM" id="SSF55486">
    <property type="entry name" value="Metalloproteases ('zincins'), catalytic domain"/>
    <property type="match status" value="1"/>
</dbReference>
<evidence type="ECO:0000313" key="4">
    <source>
        <dbReference type="Proteomes" id="UP001302719"/>
    </source>
</evidence>
<keyword evidence="1" id="KW-0732">Signal</keyword>
<name>A0AA96GB07_9BACT</name>
<dbReference type="RefSeq" id="WP_312644368.1">
    <property type="nucleotide sequence ID" value="NZ_CP116967.1"/>
</dbReference>
<evidence type="ECO:0000256" key="1">
    <source>
        <dbReference type="SAM" id="SignalP"/>
    </source>
</evidence>
<dbReference type="Proteomes" id="UP001302719">
    <property type="component" value="Chromosome"/>
</dbReference>
<dbReference type="KEGG" id="nall:PP769_01570"/>
<feature type="domain" description="CARDB" evidence="2">
    <location>
        <begin position="265"/>
        <end position="358"/>
    </location>
</feature>
<gene>
    <name evidence="3" type="ORF">PP769_01570</name>
</gene>
<reference evidence="3 4" key="1">
    <citation type="submission" date="2023-01" db="EMBL/GenBank/DDBJ databases">
        <title>Cultivation and genomic characterization of new, ubiquitous marine nitrite-oxidizing bacteria from the Nitrospirales.</title>
        <authorList>
            <person name="Mueller A.J."/>
            <person name="Daebeler A."/>
            <person name="Herbold C.W."/>
            <person name="Kirkegaard R.H."/>
            <person name="Daims H."/>
        </authorList>
    </citation>
    <scope>NUCLEOTIDE SEQUENCE [LARGE SCALE GENOMIC DNA]</scope>
    <source>
        <strain evidence="3 4">VA</strain>
    </source>
</reference>
<protein>
    <submittedName>
        <fullName evidence="3">CARDB domain-containing protein</fullName>
    </submittedName>
</protein>
<dbReference type="EMBL" id="CP116967">
    <property type="protein sequence ID" value="WNM58478.1"/>
    <property type="molecule type" value="Genomic_DNA"/>
</dbReference>
<dbReference type="Gene3D" id="2.60.40.10">
    <property type="entry name" value="Immunoglobulins"/>
    <property type="match status" value="1"/>
</dbReference>
<evidence type="ECO:0000313" key="3">
    <source>
        <dbReference type="EMBL" id="WNM58478.1"/>
    </source>
</evidence>
<dbReference type="InterPro" id="IPR013783">
    <property type="entry name" value="Ig-like_fold"/>
</dbReference>
<proteinExistence type="predicted"/>
<dbReference type="AlphaFoldDB" id="A0AA96GB07"/>
<organism evidence="3 4">
    <name type="scientific">Candidatus Nitrospira allomarina</name>
    <dbReference type="NCBI Taxonomy" id="3020900"/>
    <lineage>
        <taxon>Bacteria</taxon>
        <taxon>Pseudomonadati</taxon>
        <taxon>Nitrospirota</taxon>
        <taxon>Nitrospiria</taxon>
        <taxon>Nitrospirales</taxon>
        <taxon>Nitrospiraceae</taxon>
        <taxon>Nitrospira</taxon>
    </lineage>
</organism>
<dbReference type="InterPro" id="IPR024079">
    <property type="entry name" value="MetalloPept_cat_dom_sf"/>
</dbReference>
<evidence type="ECO:0000259" key="2">
    <source>
        <dbReference type="Pfam" id="PF07705"/>
    </source>
</evidence>
<dbReference type="GO" id="GO:0008237">
    <property type="term" value="F:metallopeptidase activity"/>
    <property type="evidence" value="ECO:0007669"/>
    <property type="project" value="InterPro"/>
</dbReference>
<dbReference type="Gene3D" id="3.40.390.10">
    <property type="entry name" value="Collagenase (Catalytic Domain)"/>
    <property type="match status" value="1"/>
</dbReference>
<feature type="signal peptide" evidence="1">
    <location>
        <begin position="1"/>
        <end position="22"/>
    </location>
</feature>
<accession>A0AA96GB07</accession>
<dbReference type="Pfam" id="PF07705">
    <property type="entry name" value="CARDB"/>
    <property type="match status" value="1"/>
</dbReference>
<sequence>MNMTKIFLPMMFLMLCSSPAFSASWLECNGDSGKKLRWGGNSTTARINTGSFPAGSVLQAAQRGVNITNTNPSPFTINHTTETGGVGSGNGQNEIWAASISPPGEARMRYHCYWLFGWHYGLDEVDIVLDSTGRSWTTSQNKSANFTYTGSSRPIDAVIVHEAGHYLGLMHVNWEYNVMGDSWRHHHTNGGSAITYFGEDASHGARVLYGSQSSAFNDVSASHWRRTGASGEYSSHDRVRVRNSANTGTLSGITIAGEPGYRVNRGNVVRPEFTIENNGKQTHANVTFGIYVSTNDFISYSDTRIGGGTFGSIHPADVLTTTIPVIIPNFLNAGQNYWLGIIVDEDNDINEVNGSNNRAYIPIRVQ</sequence>
<dbReference type="InterPro" id="IPR011635">
    <property type="entry name" value="CARDB"/>
</dbReference>
<keyword evidence="4" id="KW-1185">Reference proteome</keyword>
<feature type="chain" id="PRO_5041639968" evidence="1">
    <location>
        <begin position="23"/>
        <end position="366"/>
    </location>
</feature>